<reference evidence="2" key="1">
    <citation type="journal article" date="2015" name="PLoS Genet.">
        <title>Genome Sequence and Transcriptome Analyses of Chrysochromulina tobin: Metabolic Tools for Enhanced Algal Fitness in the Prominent Order Prymnesiales (Haptophyceae).</title>
        <authorList>
            <person name="Hovde B.T."/>
            <person name="Deodato C.R."/>
            <person name="Hunsperger H.M."/>
            <person name="Ryken S.A."/>
            <person name="Yost W."/>
            <person name="Jha R.K."/>
            <person name="Patterson J."/>
            <person name="Monnat R.J. Jr."/>
            <person name="Barlow S.B."/>
            <person name="Starkenburg S.R."/>
            <person name="Cattolico R.A."/>
        </authorList>
    </citation>
    <scope>NUCLEOTIDE SEQUENCE</scope>
    <source>
        <strain evidence="2">CCMP291</strain>
    </source>
</reference>
<comment type="caution">
    <text evidence="1">The sequence shown here is derived from an EMBL/GenBank/DDBJ whole genome shotgun (WGS) entry which is preliminary data.</text>
</comment>
<proteinExistence type="predicted"/>
<name>A0A0M0J626_9EUKA</name>
<evidence type="ECO:0000313" key="2">
    <source>
        <dbReference type="Proteomes" id="UP000037460"/>
    </source>
</evidence>
<accession>A0A0M0J626</accession>
<keyword evidence="2" id="KW-1185">Reference proteome</keyword>
<evidence type="ECO:0000313" key="1">
    <source>
        <dbReference type="EMBL" id="KOO22054.1"/>
    </source>
</evidence>
<organism evidence="1 2">
    <name type="scientific">Chrysochromulina tobinii</name>
    <dbReference type="NCBI Taxonomy" id="1460289"/>
    <lineage>
        <taxon>Eukaryota</taxon>
        <taxon>Haptista</taxon>
        <taxon>Haptophyta</taxon>
        <taxon>Prymnesiophyceae</taxon>
        <taxon>Prymnesiales</taxon>
        <taxon>Chrysochromulinaceae</taxon>
        <taxon>Chrysochromulina</taxon>
    </lineage>
</organism>
<gene>
    <name evidence="1" type="ORF">Ctob_001051</name>
</gene>
<dbReference type="EMBL" id="JWZX01003314">
    <property type="protein sequence ID" value="KOO22054.1"/>
    <property type="molecule type" value="Genomic_DNA"/>
</dbReference>
<protein>
    <submittedName>
        <fullName evidence="1">Uncharacterized protein</fullName>
    </submittedName>
</protein>
<dbReference type="Proteomes" id="UP000037460">
    <property type="component" value="Unassembled WGS sequence"/>
</dbReference>
<dbReference type="AlphaFoldDB" id="A0A0M0J626"/>
<sequence length="83" mass="9153">MDMMQADKSAPPAKIAVALLLIVTIVGAIVFSLSTLTDEIEEHYHIFHPQAKKVDDHGKSGSNLIFLIALYPILSVELRYTTT</sequence>